<feature type="compositionally biased region" description="Polar residues" evidence="1">
    <location>
        <begin position="1024"/>
        <end position="1041"/>
    </location>
</feature>
<evidence type="ECO:0000313" key="4">
    <source>
        <dbReference type="Proteomes" id="UP000383932"/>
    </source>
</evidence>
<feature type="region of interest" description="Disordered" evidence="1">
    <location>
        <begin position="959"/>
        <end position="992"/>
    </location>
</feature>
<evidence type="ECO:0000256" key="2">
    <source>
        <dbReference type="SAM" id="Phobius"/>
    </source>
</evidence>
<organism evidence="3 4">
    <name type="scientific">Ceratobasidium theobromae</name>
    <dbReference type="NCBI Taxonomy" id="1582974"/>
    <lineage>
        <taxon>Eukaryota</taxon>
        <taxon>Fungi</taxon>
        <taxon>Dikarya</taxon>
        <taxon>Basidiomycota</taxon>
        <taxon>Agaricomycotina</taxon>
        <taxon>Agaricomycetes</taxon>
        <taxon>Cantharellales</taxon>
        <taxon>Ceratobasidiaceae</taxon>
        <taxon>Ceratobasidium</taxon>
    </lineage>
</organism>
<dbReference type="OrthoDB" id="2564696at2759"/>
<feature type="region of interest" description="Disordered" evidence="1">
    <location>
        <begin position="742"/>
        <end position="804"/>
    </location>
</feature>
<feature type="transmembrane region" description="Helical" evidence="2">
    <location>
        <begin position="252"/>
        <end position="271"/>
    </location>
</feature>
<comment type="caution">
    <text evidence="3">The sequence shown here is derived from an EMBL/GenBank/DDBJ whole genome shotgun (WGS) entry which is preliminary data.</text>
</comment>
<feature type="compositionally biased region" description="Pro residues" evidence="1">
    <location>
        <begin position="615"/>
        <end position="631"/>
    </location>
</feature>
<gene>
    <name evidence="3" type="ORF">CTheo_2256</name>
</gene>
<evidence type="ECO:0000256" key="1">
    <source>
        <dbReference type="SAM" id="MobiDB-lite"/>
    </source>
</evidence>
<feature type="transmembrane region" description="Helical" evidence="2">
    <location>
        <begin position="283"/>
        <end position="302"/>
    </location>
</feature>
<reference evidence="3 4" key="1">
    <citation type="journal article" date="2019" name="Fungal Biol. Biotechnol.">
        <title>Draft genome sequence of fastidious pathogen Ceratobasidium theobromae, which causes vascular-streak dieback in Theobroma cacao.</title>
        <authorList>
            <person name="Ali S.S."/>
            <person name="Asman A."/>
            <person name="Shao J."/>
            <person name="Firmansyah A.P."/>
            <person name="Susilo A.W."/>
            <person name="Rosmana A."/>
            <person name="McMahon P."/>
            <person name="Junaid M."/>
            <person name="Guest D."/>
            <person name="Kheng T.Y."/>
            <person name="Meinhardt L.W."/>
            <person name="Bailey B.A."/>
        </authorList>
    </citation>
    <scope>NUCLEOTIDE SEQUENCE [LARGE SCALE GENOMIC DNA]</scope>
    <source>
        <strain evidence="3 4">CT2</strain>
    </source>
</reference>
<feature type="transmembrane region" description="Helical" evidence="2">
    <location>
        <begin position="152"/>
        <end position="174"/>
    </location>
</feature>
<keyword evidence="2" id="KW-0812">Transmembrane</keyword>
<dbReference type="EMBL" id="SSOP01000022">
    <property type="protein sequence ID" value="KAB5594326.1"/>
    <property type="molecule type" value="Genomic_DNA"/>
</dbReference>
<evidence type="ECO:0008006" key="5">
    <source>
        <dbReference type="Google" id="ProtNLM"/>
    </source>
</evidence>
<keyword evidence="2" id="KW-0472">Membrane</keyword>
<feature type="compositionally biased region" description="Low complexity" evidence="1">
    <location>
        <begin position="1045"/>
        <end position="1058"/>
    </location>
</feature>
<sequence length="1133" mass="123851">MTQDQRASSHIAAWNGVVLFITVLPFRLMPILLLSSSLLTFLPPPQAPSRPDATGLYRVLVIHSSTAGRFERVIPMASLSLAFEFPSTTSAISFPASTAPAWVHGQFPPALTLTKNRLAEDLIADVPFLSIGILAFGVATFFFVMNRMQKHVFAALIAALLAFISAILDFGQLLIISKGIFSTGVFPLRISRELGYAASFGIRFYFFWLFVAIPPRGEILILATLARNNASSPVQNKPHSASWDRWGAAGILAKYTLLLGTLAIAVIQSIWRLGFTVGLVRFTAVYFADSILQIAMSALFILKLFGNSYTSPLMPRWRTIRDYLPMMTAILIGLGIAIGNILCSALISFRLSVHSPIHAVRFSECPLGRFLQAVELYIIILYVLIARFYKMPVRTSILAETPPRHRGRGDSSFIGIDMNESMRISAFRVSPPNVSTPDLPAAQELVAAQADGAPARSQRPTASRRQSATGWITSWIQNRLSSRPVDQETDQQVLSRRDLELGEEERYDYTNDKKRFSADQSTLTSSMRPIRQVEYGSQYPGYPSTQTTSLDTPTESKSRSTFAATYTPATSYVPTESMPAGPSLVRSLSAKSTTMPPVAVLPPVGPLNIRTLPSNPRPRPRSPPEFTPPAVPATTTMRILSPPPVLELNTSPSGLSFHLSQDETSEDAPYLNLRKDSAGNQGDQSSAHLEGIIASLDYELLPEKEMKSQRDIRADSATYSPAAASFLQNQFELERSVSNLQRYDLDSSPTPREGYEFADGENRSVPSFERESTSLRSDFTLSNFPTPPLAGQGYPDSQRSSPALRPDEISLENIRFTLLPPRLLTVPNGRQTSFPSTTRGSDLLRSSVLNAQQWDVTSFIGGGGAFGLSVMPDYRFSRVCISFVGSEARASLVTRPESQGRPLSLVRNPTRRDTLDTQRLSMVIEAISNNGGTPDLSDDGSLLDARILQVQRANSLTRARLESLPPATPSSVNSMVLEPTPEPVPEVPTPLPPAAERLAAFRAQTAHKRKPTLPSNPRPAYRTASPSTQRRGSPTADSPTLGSEPLLQSQSPSQPQPSIQVQVGGMQTQPTTTPPTWANTSPLTPPRGLRNMRIGTPVERPQYENELLSGAFERPRPAPLVLANTGSLSGRAI</sequence>
<protein>
    <recommendedName>
        <fullName evidence="5">Transmembrane protein</fullName>
    </recommendedName>
</protein>
<feature type="compositionally biased region" description="Low complexity" evidence="1">
    <location>
        <begin position="1067"/>
        <end position="1076"/>
    </location>
</feature>
<name>A0A5N5QT30_9AGAM</name>
<feature type="compositionally biased region" description="Pro residues" evidence="1">
    <location>
        <begin position="980"/>
        <end position="992"/>
    </location>
</feature>
<feature type="transmembrane region" description="Helical" evidence="2">
    <location>
        <begin position="323"/>
        <end position="349"/>
    </location>
</feature>
<feature type="compositionally biased region" description="Polar residues" evidence="1">
    <location>
        <begin position="774"/>
        <end position="784"/>
    </location>
</feature>
<feature type="region of interest" description="Disordered" evidence="1">
    <location>
        <begin position="1005"/>
        <end position="1090"/>
    </location>
</feature>
<dbReference type="AlphaFoldDB" id="A0A5N5QT30"/>
<feature type="region of interest" description="Disordered" evidence="1">
    <location>
        <begin position="510"/>
        <end position="561"/>
    </location>
</feature>
<dbReference type="Proteomes" id="UP000383932">
    <property type="component" value="Unassembled WGS sequence"/>
</dbReference>
<keyword evidence="2" id="KW-1133">Transmembrane helix</keyword>
<accession>A0A5N5QT30</accession>
<feature type="transmembrane region" description="Helical" evidence="2">
    <location>
        <begin position="12"/>
        <end position="34"/>
    </location>
</feature>
<feature type="compositionally biased region" description="Polar residues" evidence="1">
    <location>
        <begin position="543"/>
        <end position="561"/>
    </location>
</feature>
<feature type="compositionally biased region" description="Polar residues" evidence="1">
    <location>
        <begin position="518"/>
        <end position="527"/>
    </location>
</feature>
<keyword evidence="4" id="KW-1185">Reference proteome</keyword>
<feature type="region of interest" description="Disordered" evidence="1">
    <location>
        <begin position="613"/>
        <end position="636"/>
    </location>
</feature>
<proteinExistence type="predicted"/>
<feature type="transmembrane region" description="Helical" evidence="2">
    <location>
        <begin position="126"/>
        <end position="145"/>
    </location>
</feature>
<evidence type="ECO:0000313" key="3">
    <source>
        <dbReference type="EMBL" id="KAB5594326.1"/>
    </source>
</evidence>